<accession>A0A7L0LIW6</accession>
<feature type="non-terminal residue" evidence="1">
    <location>
        <position position="100"/>
    </location>
</feature>
<name>A0A7L0LIW6_9SYLV</name>
<dbReference type="InterPro" id="IPR052683">
    <property type="entry name" value="CIMIP2A"/>
</dbReference>
<reference evidence="1 2" key="1">
    <citation type="submission" date="2019-09" db="EMBL/GenBank/DDBJ databases">
        <title>Bird 10,000 Genomes (B10K) Project - Family phase.</title>
        <authorList>
            <person name="Zhang G."/>
        </authorList>
    </citation>
    <scope>NUCLEOTIDE SEQUENCE [LARGE SCALE GENOMIC DNA]</scope>
    <source>
        <strain evidence="1">B10K-DU-009-59</strain>
        <tissue evidence="1">Muscle</tissue>
    </source>
</reference>
<sequence>GYAGFIPCLMNHVGMTFIPSVRKAMKEFDRRQLLERNPPYTLGTRFPRTHWPDTKIYSRAGLIPTYGGHVPHLQDLCGLTYRDGTREAYQCEQRRRERAL</sequence>
<protein>
    <submittedName>
        <fullName evidence="1">F166A protein</fullName>
    </submittedName>
</protein>
<dbReference type="GO" id="GO:0005634">
    <property type="term" value="C:nucleus"/>
    <property type="evidence" value="ECO:0007669"/>
    <property type="project" value="TreeGrafter"/>
</dbReference>
<organism evidence="1 2">
    <name type="scientific">Sylvietta virens</name>
    <name type="common">Green crombec</name>
    <dbReference type="NCBI Taxonomy" id="208069"/>
    <lineage>
        <taxon>Eukaryota</taxon>
        <taxon>Metazoa</taxon>
        <taxon>Chordata</taxon>
        <taxon>Craniata</taxon>
        <taxon>Vertebrata</taxon>
        <taxon>Euteleostomi</taxon>
        <taxon>Archelosauria</taxon>
        <taxon>Archosauria</taxon>
        <taxon>Dinosauria</taxon>
        <taxon>Saurischia</taxon>
        <taxon>Theropoda</taxon>
        <taxon>Coelurosauria</taxon>
        <taxon>Aves</taxon>
        <taxon>Neognathae</taxon>
        <taxon>Neoaves</taxon>
        <taxon>Telluraves</taxon>
        <taxon>Australaves</taxon>
        <taxon>Passeriformes</taxon>
        <taxon>Sylvioidea</taxon>
        <taxon>Sylviidae</taxon>
        <taxon>Acrocephalinae</taxon>
        <taxon>Sylvietta</taxon>
    </lineage>
</organism>
<evidence type="ECO:0000313" key="2">
    <source>
        <dbReference type="Proteomes" id="UP000567822"/>
    </source>
</evidence>
<dbReference type="PANTHER" id="PTHR47299">
    <property type="entry name" value="PROTEIN FAM166A"/>
    <property type="match status" value="1"/>
</dbReference>
<comment type="caution">
    <text evidence="1">The sequence shown here is derived from an EMBL/GenBank/DDBJ whole genome shotgun (WGS) entry which is preliminary data.</text>
</comment>
<feature type="non-terminal residue" evidence="1">
    <location>
        <position position="1"/>
    </location>
</feature>
<dbReference type="PANTHER" id="PTHR47299:SF1">
    <property type="entry name" value="PROTEIN FAM166A"/>
    <property type="match status" value="1"/>
</dbReference>
<dbReference type="EMBL" id="VXAN01000524">
    <property type="protein sequence ID" value="NXK68580.1"/>
    <property type="molecule type" value="Genomic_DNA"/>
</dbReference>
<evidence type="ECO:0000313" key="1">
    <source>
        <dbReference type="EMBL" id="NXK68580.1"/>
    </source>
</evidence>
<proteinExistence type="predicted"/>
<gene>
    <name evidence="1" type="primary">Fam166a_1</name>
    <name evidence="1" type="ORF">SYLVIR_R05305</name>
</gene>
<dbReference type="AlphaFoldDB" id="A0A7L0LIW6"/>
<keyword evidence="2" id="KW-1185">Reference proteome</keyword>
<dbReference type="Proteomes" id="UP000567822">
    <property type="component" value="Unassembled WGS sequence"/>
</dbReference>